<dbReference type="InterPro" id="IPR003959">
    <property type="entry name" value="ATPase_AAA_core"/>
</dbReference>
<comment type="similarity">
    <text evidence="2">In the C-terminal section; belongs to the peptidase M41 family.</text>
</comment>
<evidence type="ECO:0000256" key="7">
    <source>
        <dbReference type="ARBA" id="ARBA00022833"/>
    </source>
</evidence>
<reference evidence="12" key="1">
    <citation type="submission" date="2023-07" db="EMBL/GenBank/DDBJ databases">
        <authorList>
            <consortium name="AG Swart"/>
            <person name="Singh M."/>
            <person name="Singh A."/>
            <person name="Seah K."/>
            <person name="Emmerich C."/>
        </authorList>
    </citation>
    <scope>NUCLEOTIDE SEQUENCE</scope>
    <source>
        <strain evidence="12">DP1</strain>
    </source>
</reference>
<evidence type="ECO:0000256" key="6">
    <source>
        <dbReference type="ARBA" id="ARBA00022801"/>
    </source>
</evidence>
<dbReference type="Gene3D" id="1.20.58.760">
    <property type="entry name" value="Peptidase M41"/>
    <property type="match status" value="1"/>
</dbReference>
<keyword evidence="5" id="KW-0479">Metal-binding</keyword>
<dbReference type="InterPro" id="IPR041569">
    <property type="entry name" value="AAA_lid_3"/>
</dbReference>
<dbReference type="Gene3D" id="1.10.8.60">
    <property type="match status" value="1"/>
</dbReference>
<dbReference type="SMART" id="SM00382">
    <property type="entry name" value="AAA"/>
    <property type="match status" value="1"/>
</dbReference>
<dbReference type="InterPro" id="IPR000642">
    <property type="entry name" value="Peptidase_M41"/>
</dbReference>
<keyword evidence="7" id="KW-0862">Zinc</keyword>
<feature type="domain" description="AAA+ ATPase" evidence="11">
    <location>
        <begin position="242"/>
        <end position="380"/>
    </location>
</feature>
<keyword evidence="9" id="KW-0547">Nucleotide-binding</keyword>
<comment type="cofactor">
    <cofactor evidence="1">
        <name>Zn(2+)</name>
        <dbReference type="ChEBI" id="CHEBI:29105"/>
    </cofactor>
</comment>
<feature type="transmembrane region" description="Helical" evidence="10">
    <location>
        <begin position="165"/>
        <end position="183"/>
    </location>
</feature>
<keyword evidence="8" id="KW-0482">Metalloprotease</keyword>
<comment type="similarity">
    <text evidence="9">Belongs to the AAA ATPase family.</text>
</comment>
<keyword evidence="6" id="KW-0378">Hydrolase</keyword>
<gene>
    <name evidence="12" type="ORF">ECRASSUSDP1_LOCUS2403</name>
</gene>
<dbReference type="SUPFAM" id="SSF140990">
    <property type="entry name" value="FtsH protease domain-like"/>
    <property type="match status" value="1"/>
</dbReference>
<evidence type="ECO:0000313" key="12">
    <source>
        <dbReference type="EMBL" id="CAI2361093.1"/>
    </source>
</evidence>
<evidence type="ECO:0000259" key="11">
    <source>
        <dbReference type="SMART" id="SM00382"/>
    </source>
</evidence>
<dbReference type="GO" id="GO:0005524">
    <property type="term" value="F:ATP binding"/>
    <property type="evidence" value="ECO:0007669"/>
    <property type="project" value="UniProtKB-KW"/>
</dbReference>
<proteinExistence type="inferred from homology"/>
<organism evidence="12 13">
    <name type="scientific">Euplotes crassus</name>
    <dbReference type="NCBI Taxonomy" id="5936"/>
    <lineage>
        <taxon>Eukaryota</taxon>
        <taxon>Sar</taxon>
        <taxon>Alveolata</taxon>
        <taxon>Ciliophora</taxon>
        <taxon>Intramacronucleata</taxon>
        <taxon>Spirotrichea</taxon>
        <taxon>Hypotrichia</taxon>
        <taxon>Euplotida</taxon>
        <taxon>Euplotidae</taxon>
        <taxon>Moneuplotes</taxon>
    </lineage>
</organism>
<dbReference type="PANTHER" id="PTHR23076:SF97">
    <property type="entry name" value="ATP-DEPENDENT ZINC METALLOPROTEASE YME1L1"/>
    <property type="match status" value="1"/>
</dbReference>
<dbReference type="Pfam" id="PF00004">
    <property type="entry name" value="AAA"/>
    <property type="match status" value="1"/>
</dbReference>
<keyword evidence="10" id="KW-0812">Transmembrane</keyword>
<sequence length="660" mass="75073">MLSKCRSAGRRLTMFSSPRINNRALFTALSSHRISNSVKMRSLLNIGLRTFCSATYKPQNLSREKVELLRILQMNHEKDPSNFRTAYKYFKELNRVGMHQSVIRLYHKYEYEEKDKKILLEYEYAVDHIDHIKGMVMSSQLNSESEDKSRPQSVGKYIFKKTMQFLLRCSYLFMLVFLMTMIVKNVTSKSLLDMYNFEIKKAENISQRLDDVKGIDEIKEEVENVIKMVKNPQKYIECGAKLHKGILLFGQPGTGKTLLARAIAGEAATNFIFCTGSDFDEMFVGVGAKRVRELFEKAKKNTPCIIFIDEIDSLLSKSRRFGTEGSSSRATINQLLAEMDGFEVNDNVLVIGATNHEDILDPAAVRPGRFDKKIHVPQPDVNGRTDIFKFFLNKIPVNKEITARNLAQMTPGFTGAEIENLVNTAISEAVHNNKDEADKTDFEYARDRIMMGIERKKLSMTEKDRLNTAIHESGHAIACYFTPGARKLYKATIVARGGALGATFMIPDENEMHGMTKENVLAHIDVAMGGHVAERIFLGKKSITSGCGSDLKGATDIAYQAVRKFGMFGDEVGYIDSSKDDASEKYNSMIDKAVKKILDESYDRVVKLLQSREKEIRELSKNLYWFDYLDAEEMDSIIRGKKLNKQKVRNWEGKSHAFKF</sequence>
<dbReference type="InterPro" id="IPR003960">
    <property type="entry name" value="ATPase_AAA_CS"/>
</dbReference>
<evidence type="ECO:0000313" key="13">
    <source>
        <dbReference type="Proteomes" id="UP001295684"/>
    </source>
</evidence>
<dbReference type="PROSITE" id="PS00674">
    <property type="entry name" value="AAA"/>
    <property type="match status" value="1"/>
</dbReference>
<evidence type="ECO:0000256" key="1">
    <source>
        <dbReference type="ARBA" id="ARBA00001947"/>
    </source>
</evidence>
<evidence type="ECO:0000256" key="9">
    <source>
        <dbReference type="RuleBase" id="RU003651"/>
    </source>
</evidence>
<evidence type="ECO:0000256" key="3">
    <source>
        <dbReference type="ARBA" id="ARBA00010550"/>
    </source>
</evidence>
<dbReference type="InterPro" id="IPR037219">
    <property type="entry name" value="Peptidase_M41-like"/>
</dbReference>
<dbReference type="Pfam" id="PF17862">
    <property type="entry name" value="AAA_lid_3"/>
    <property type="match status" value="1"/>
</dbReference>
<evidence type="ECO:0000256" key="4">
    <source>
        <dbReference type="ARBA" id="ARBA00022670"/>
    </source>
</evidence>
<evidence type="ECO:0000256" key="5">
    <source>
        <dbReference type="ARBA" id="ARBA00022723"/>
    </source>
</evidence>
<dbReference type="GO" id="GO:0016887">
    <property type="term" value="F:ATP hydrolysis activity"/>
    <property type="evidence" value="ECO:0007669"/>
    <property type="project" value="InterPro"/>
</dbReference>
<dbReference type="GO" id="GO:0005739">
    <property type="term" value="C:mitochondrion"/>
    <property type="evidence" value="ECO:0007669"/>
    <property type="project" value="TreeGrafter"/>
</dbReference>
<keyword evidence="4" id="KW-0645">Protease</keyword>
<dbReference type="PANTHER" id="PTHR23076">
    <property type="entry name" value="METALLOPROTEASE M41 FTSH"/>
    <property type="match status" value="1"/>
</dbReference>
<dbReference type="AlphaFoldDB" id="A0AAD1X2Y7"/>
<evidence type="ECO:0000256" key="2">
    <source>
        <dbReference type="ARBA" id="ARBA00010044"/>
    </source>
</evidence>
<dbReference type="FunFam" id="3.40.50.300:FF:002568">
    <property type="entry name" value="Cell division protein (FtsH)"/>
    <property type="match status" value="1"/>
</dbReference>
<dbReference type="SUPFAM" id="SSF52540">
    <property type="entry name" value="P-loop containing nucleoside triphosphate hydrolases"/>
    <property type="match status" value="1"/>
</dbReference>
<dbReference type="FunFam" id="1.10.8.60:FF:000001">
    <property type="entry name" value="ATP-dependent zinc metalloprotease FtsH"/>
    <property type="match status" value="1"/>
</dbReference>
<dbReference type="EMBL" id="CAMPGE010002293">
    <property type="protein sequence ID" value="CAI2361093.1"/>
    <property type="molecule type" value="Genomic_DNA"/>
</dbReference>
<dbReference type="GO" id="GO:0046872">
    <property type="term" value="F:metal ion binding"/>
    <property type="evidence" value="ECO:0007669"/>
    <property type="project" value="UniProtKB-KW"/>
</dbReference>
<keyword evidence="13" id="KW-1185">Reference proteome</keyword>
<accession>A0AAD1X2Y7</accession>
<name>A0AAD1X2Y7_EUPCR</name>
<evidence type="ECO:0000256" key="8">
    <source>
        <dbReference type="ARBA" id="ARBA00023049"/>
    </source>
</evidence>
<dbReference type="GO" id="GO:0004222">
    <property type="term" value="F:metalloendopeptidase activity"/>
    <property type="evidence" value="ECO:0007669"/>
    <property type="project" value="InterPro"/>
</dbReference>
<protein>
    <recommendedName>
        <fullName evidence="11">AAA+ ATPase domain-containing protein</fullName>
    </recommendedName>
</protein>
<keyword evidence="9" id="KW-0067">ATP-binding</keyword>
<evidence type="ECO:0000256" key="10">
    <source>
        <dbReference type="SAM" id="Phobius"/>
    </source>
</evidence>
<dbReference type="GO" id="GO:0006508">
    <property type="term" value="P:proteolysis"/>
    <property type="evidence" value="ECO:0007669"/>
    <property type="project" value="UniProtKB-KW"/>
</dbReference>
<comment type="caution">
    <text evidence="12">The sequence shown here is derived from an EMBL/GenBank/DDBJ whole genome shotgun (WGS) entry which is preliminary data.</text>
</comment>
<dbReference type="Gene3D" id="3.40.50.300">
    <property type="entry name" value="P-loop containing nucleotide triphosphate hydrolases"/>
    <property type="match status" value="1"/>
</dbReference>
<keyword evidence="10" id="KW-1133">Transmembrane helix</keyword>
<keyword evidence="10" id="KW-0472">Membrane</keyword>
<dbReference type="GO" id="GO:0004176">
    <property type="term" value="F:ATP-dependent peptidase activity"/>
    <property type="evidence" value="ECO:0007669"/>
    <property type="project" value="InterPro"/>
</dbReference>
<dbReference type="InterPro" id="IPR003593">
    <property type="entry name" value="AAA+_ATPase"/>
</dbReference>
<dbReference type="Pfam" id="PF01434">
    <property type="entry name" value="Peptidase_M41"/>
    <property type="match status" value="1"/>
</dbReference>
<dbReference type="InterPro" id="IPR027417">
    <property type="entry name" value="P-loop_NTPase"/>
</dbReference>
<dbReference type="Proteomes" id="UP001295684">
    <property type="component" value="Unassembled WGS sequence"/>
</dbReference>
<comment type="similarity">
    <text evidence="3">In the N-terminal section; belongs to the AAA ATPase family.</text>
</comment>